<dbReference type="InterPro" id="IPR035992">
    <property type="entry name" value="Ricin_B-like_lectins"/>
</dbReference>
<comment type="cofactor">
    <cofactor evidence="6">
        <name>Mn(2+)</name>
        <dbReference type="ChEBI" id="CHEBI:29035"/>
    </cofactor>
</comment>
<dbReference type="GO" id="GO:0030246">
    <property type="term" value="F:carbohydrate binding"/>
    <property type="evidence" value="ECO:0007669"/>
    <property type="project" value="UniProtKB-KW"/>
</dbReference>
<keyword evidence="6 8" id="KW-0328">Glycosyltransferase</keyword>
<evidence type="ECO:0000256" key="3">
    <source>
        <dbReference type="ARBA" id="ARBA00023034"/>
    </source>
</evidence>
<evidence type="ECO:0000256" key="2">
    <source>
        <dbReference type="ARBA" id="ARBA00022734"/>
    </source>
</evidence>
<dbReference type="SMART" id="SM00458">
    <property type="entry name" value="RICIN"/>
    <property type="match status" value="1"/>
</dbReference>
<evidence type="ECO:0000256" key="4">
    <source>
        <dbReference type="ARBA" id="ARBA00023157"/>
    </source>
</evidence>
<dbReference type="Gene3D" id="2.80.10.50">
    <property type="match status" value="1"/>
</dbReference>
<reference evidence="8" key="1">
    <citation type="submission" date="2018-11" db="EMBL/GenBank/DDBJ databases">
        <authorList>
            <person name="Alioto T."/>
            <person name="Alioto T."/>
        </authorList>
    </citation>
    <scope>NUCLEOTIDE SEQUENCE</scope>
</reference>
<dbReference type="PANTHER" id="PTHR11675">
    <property type="entry name" value="N-ACETYLGALACTOSAMINYLTRANSFERASE"/>
    <property type="match status" value="1"/>
</dbReference>
<dbReference type="AlphaFoldDB" id="A0A8B6DXT4"/>
<dbReference type="GO" id="GO:0004653">
    <property type="term" value="F:polypeptide N-acetylgalactosaminyltransferase activity"/>
    <property type="evidence" value="ECO:0007669"/>
    <property type="project" value="TreeGrafter"/>
</dbReference>
<keyword evidence="4 6" id="KW-1015">Disulfide bond</keyword>
<keyword evidence="3 6" id="KW-0333">Golgi apparatus</keyword>
<evidence type="ECO:0000256" key="1">
    <source>
        <dbReference type="ARBA" id="ARBA00004323"/>
    </source>
</evidence>
<dbReference type="SUPFAM" id="SSF53448">
    <property type="entry name" value="Nucleotide-diphospho-sugar transferases"/>
    <property type="match status" value="1"/>
</dbReference>
<protein>
    <recommendedName>
        <fullName evidence="6">Polypeptide N-acetylgalactosaminyltransferase</fullName>
        <ecNumber evidence="6">2.4.1.-</ecNumber>
    </recommendedName>
    <alternativeName>
        <fullName evidence="6">Protein-UDP acetylgalactosaminyltransferase</fullName>
    </alternativeName>
</protein>
<keyword evidence="6 8" id="KW-0808">Transferase</keyword>
<comment type="caution">
    <text evidence="8">The sequence shown here is derived from an EMBL/GenBank/DDBJ whole genome shotgun (WGS) entry which is preliminary data.</text>
</comment>
<dbReference type="GO" id="GO:0000139">
    <property type="term" value="C:Golgi membrane"/>
    <property type="evidence" value="ECO:0007669"/>
    <property type="project" value="UniProtKB-SubCell"/>
</dbReference>
<keyword evidence="9" id="KW-1185">Reference proteome</keyword>
<name>A0A8B6DXT4_MYTGA</name>
<evidence type="ECO:0000259" key="7">
    <source>
        <dbReference type="SMART" id="SM00458"/>
    </source>
</evidence>
<proteinExistence type="inferred from homology"/>
<sequence>MYRYIRVVLILFGISFTALFIQHHVELSEFRSEQKSKDVYYPTNSRDRGLQTTRQEFQEYFINVRLSDDIPVNRDIPDSRPDSCETPVPSQLTVSVIITFYREWPSILLRTIYSVAYMTQNLQQIILVDDDNDETVYGQVLNLIRKTFRDVVKVVSLRRRFGLIGARLEGVKHATGNVICFLDSHMEVNINWSIPLLNIIDENPNAVAMSQLDDINPSTFKYTFSKTYRTRYGFDWRLRFFETEFRKEQLKHGDLVLPHVGSALSLFGHRNSLGKTNVVCLDLCTDASRMNVWLCGGKLVHVACSRIGHITRSQPYLQNNRLDIEMHNYKRVADVWMDKFASYVDDNYPGMKSISVGGLSKQWRQRRRCKPFSWFLDNIWPELFRYKDHSSSTGSIMNTNGGRLCLDNQGHLFSSPLRITVKPCSNDTNTQLFGLTTDGRLRTNLQCMFVKKEVFDLVPYIQNCYEQPRDTFKFTKNGEIIHTSTGYCLTIHSYNIGFEMCRKDNHQKWSLLMIQI</sequence>
<feature type="domain" description="Ricin B lectin" evidence="7">
    <location>
        <begin position="394"/>
        <end position="512"/>
    </location>
</feature>
<dbReference type="EMBL" id="UYJE01004297">
    <property type="protein sequence ID" value="VDI26864.1"/>
    <property type="molecule type" value="Genomic_DNA"/>
</dbReference>
<dbReference type="Gene3D" id="3.90.550.10">
    <property type="entry name" value="Spore Coat Polysaccharide Biosynthesis Protein SpsA, Chain A"/>
    <property type="match status" value="2"/>
</dbReference>
<dbReference type="InterPro" id="IPR001173">
    <property type="entry name" value="Glyco_trans_2-like"/>
</dbReference>
<evidence type="ECO:0000256" key="6">
    <source>
        <dbReference type="RuleBase" id="RU361242"/>
    </source>
</evidence>
<organism evidence="8 9">
    <name type="scientific">Mytilus galloprovincialis</name>
    <name type="common">Mediterranean mussel</name>
    <dbReference type="NCBI Taxonomy" id="29158"/>
    <lineage>
        <taxon>Eukaryota</taxon>
        <taxon>Metazoa</taxon>
        <taxon>Spiralia</taxon>
        <taxon>Lophotrochozoa</taxon>
        <taxon>Mollusca</taxon>
        <taxon>Bivalvia</taxon>
        <taxon>Autobranchia</taxon>
        <taxon>Pteriomorphia</taxon>
        <taxon>Mytilida</taxon>
        <taxon>Mytiloidea</taxon>
        <taxon>Mytilidae</taxon>
        <taxon>Mytilinae</taxon>
        <taxon>Mytilus</taxon>
    </lineage>
</organism>
<dbReference type="OrthoDB" id="6073174at2759"/>
<dbReference type="InterPro" id="IPR000772">
    <property type="entry name" value="Ricin_B_lectin"/>
</dbReference>
<accession>A0A8B6DXT4</accession>
<dbReference type="EC" id="2.4.1.-" evidence="6"/>
<comment type="pathway">
    <text evidence="6">Protein modification; protein glycosylation.</text>
</comment>
<dbReference type="SUPFAM" id="SSF50370">
    <property type="entry name" value="Ricin B-like lectins"/>
    <property type="match status" value="1"/>
</dbReference>
<dbReference type="Pfam" id="PF00535">
    <property type="entry name" value="Glycos_transf_2"/>
    <property type="match status" value="1"/>
</dbReference>
<comment type="subcellular location">
    <subcellularLocation>
        <location evidence="1 6">Golgi apparatus membrane</location>
        <topology evidence="1 6">Single-pass type II membrane protein</topology>
    </subcellularLocation>
</comment>
<dbReference type="GO" id="GO:0006493">
    <property type="term" value="P:protein O-linked glycosylation"/>
    <property type="evidence" value="ECO:0007669"/>
    <property type="project" value="TreeGrafter"/>
</dbReference>
<dbReference type="UniPathway" id="UPA00378"/>
<dbReference type="Proteomes" id="UP000596742">
    <property type="component" value="Unassembled WGS sequence"/>
</dbReference>
<keyword evidence="5" id="KW-0325">Glycoprotein</keyword>
<dbReference type="PROSITE" id="PS50231">
    <property type="entry name" value="RICIN_B_LECTIN"/>
    <property type="match status" value="1"/>
</dbReference>
<dbReference type="Pfam" id="PF00652">
    <property type="entry name" value="Ricin_B_lectin"/>
    <property type="match status" value="1"/>
</dbReference>
<keyword evidence="6" id="KW-0464">Manganese</keyword>
<dbReference type="InterPro" id="IPR029044">
    <property type="entry name" value="Nucleotide-diphossugar_trans"/>
</dbReference>
<evidence type="ECO:0000256" key="5">
    <source>
        <dbReference type="ARBA" id="ARBA00023180"/>
    </source>
</evidence>
<evidence type="ECO:0000313" key="9">
    <source>
        <dbReference type="Proteomes" id="UP000596742"/>
    </source>
</evidence>
<comment type="similarity">
    <text evidence="6">Belongs to the glycosyltransferase 2 family. GalNAc-T subfamily.</text>
</comment>
<gene>
    <name evidence="8" type="ORF">MGAL_10B074581</name>
</gene>
<keyword evidence="2 6" id="KW-0430">Lectin</keyword>
<dbReference type="PANTHER" id="PTHR11675:SF134">
    <property type="entry name" value="N-ACETYLGALACTOSAMINYLTRANSFERASE 4-RELATED"/>
    <property type="match status" value="1"/>
</dbReference>
<evidence type="ECO:0000313" key="8">
    <source>
        <dbReference type="EMBL" id="VDI26864.1"/>
    </source>
</evidence>